<dbReference type="RefSeq" id="WP_344370390.1">
    <property type="nucleotide sequence ID" value="NZ_BAAASQ010000001.1"/>
</dbReference>
<name>A0ABV9UF55_9ACTN</name>
<feature type="transmembrane region" description="Helical" evidence="1">
    <location>
        <begin position="7"/>
        <end position="25"/>
    </location>
</feature>
<accession>A0ABV9UF55</accession>
<keyword evidence="1" id="KW-0812">Transmembrane</keyword>
<gene>
    <name evidence="2" type="ORF">ACFPFX_04585</name>
</gene>
<reference evidence="3" key="1">
    <citation type="journal article" date="2019" name="Int. J. Syst. Evol. Microbiol.">
        <title>The Global Catalogue of Microorganisms (GCM) 10K type strain sequencing project: providing services to taxonomists for standard genome sequencing and annotation.</title>
        <authorList>
            <consortium name="The Broad Institute Genomics Platform"/>
            <consortium name="The Broad Institute Genome Sequencing Center for Infectious Disease"/>
            <person name="Wu L."/>
            <person name="Ma J."/>
        </authorList>
    </citation>
    <scope>NUCLEOTIDE SEQUENCE [LARGE SCALE GENOMIC DNA]</scope>
    <source>
        <strain evidence="3">CCM 7224</strain>
    </source>
</reference>
<comment type="caution">
    <text evidence="2">The sequence shown here is derived from an EMBL/GenBank/DDBJ whole genome shotgun (WGS) entry which is preliminary data.</text>
</comment>
<evidence type="ECO:0000313" key="2">
    <source>
        <dbReference type="EMBL" id="MFC4955571.1"/>
    </source>
</evidence>
<keyword evidence="1" id="KW-0472">Membrane</keyword>
<dbReference type="EMBL" id="JBHSIZ010000005">
    <property type="protein sequence ID" value="MFC4955571.1"/>
    <property type="molecule type" value="Genomic_DNA"/>
</dbReference>
<sequence>MRTRPAVIGMLTAIIVFFLGMLIHAQLRSGSGELGTSLLTFAAVAVPGGLLAWWLAGRPRR</sequence>
<organism evidence="2 3">
    <name type="scientific">Streptomyces mauvecolor</name>
    <dbReference type="NCBI Taxonomy" id="58345"/>
    <lineage>
        <taxon>Bacteria</taxon>
        <taxon>Bacillati</taxon>
        <taxon>Actinomycetota</taxon>
        <taxon>Actinomycetes</taxon>
        <taxon>Kitasatosporales</taxon>
        <taxon>Streptomycetaceae</taxon>
        <taxon>Streptomyces</taxon>
    </lineage>
</organism>
<feature type="transmembrane region" description="Helical" evidence="1">
    <location>
        <begin position="37"/>
        <end position="56"/>
    </location>
</feature>
<protein>
    <submittedName>
        <fullName evidence="2">Uncharacterized protein</fullName>
    </submittedName>
</protein>
<keyword evidence="1" id="KW-1133">Transmembrane helix</keyword>
<dbReference type="Proteomes" id="UP001595834">
    <property type="component" value="Unassembled WGS sequence"/>
</dbReference>
<proteinExistence type="predicted"/>
<evidence type="ECO:0000256" key="1">
    <source>
        <dbReference type="SAM" id="Phobius"/>
    </source>
</evidence>
<evidence type="ECO:0000313" key="3">
    <source>
        <dbReference type="Proteomes" id="UP001595834"/>
    </source>
</evidence>
<keyword evidence="3" id="KW-1185">Reference proteome</keyword>